<dbReference type="Ensembl" id="ENSSGRT00000011313.1">
    <property type="protein sequence ID" value="ENSSGRP00000010417.1"/>
    <property type="gene ID" value="ENSSGRG00000006904.1"/>
</dbReference>
<dbReference type="GO" id="GO:0016020">
    <property type="term" value="C:membrane"/>
    <property type="evidence" value="ECO:0007669"/>
    <property type="project" value="UniProtKB-SubCell"/>
</dbReference>
<evidence type="ECO:0000256" key="3">
    <source>
        <dbReference type="ARBA" id="ARBA00022989"/>
    </source>
</evidence>
<gene>
    <name evidence="7" type="primary">slc38a8b</name>
</gene>
<reference evidence="7" key="2">
    <citation type="submission" date="2025-09" db="UniProtKB">
        <authorList>
            <consortium name="Ensembl"/>
        </authorList>
    </citation>
    <scope>IDENTIFICATION</scope>
</reference>
<proteinExistence type="predicted"/>
<evidence type="ECO:0000313" key="7">
    <source>
        <dbReference type="Ensembl" id="ENSSGRP00000010417.1"/>
    </source>
</evidence>
<dbReference type="Pfam" id="PF01490">
    <property type="entry name" value="Aa_trans"/>
    <property type="match status" value="1"/>
</dbReference>
<dbReference type="InterPro" id="IPR013057">
    <property type="entry name" value="AA_transpt_TM"/>
</dbReference>
<dbReference type="PANTHER" id="PTHR22950">
    <property type="entry name" value="AMINO ACID TRANSPORTER"/>
    <property type="match status" value="1"/>
</dbReference>
<comment type="subcellular location">
    <subcellularLocation>
        <location evidence="1">Membrane</location>
        <topology evidence="1">Multi-pass membrane protein</topology>
    </subcellularLocation>
</comment>
<organism evidence="7 8">
    <name type="scientific">Sinocyclocheilus grahami</name>
    <name type="common">Dianchi golden-line fish</name>
    <name type="synonym">Barbus grahami</name>
    <dbReference type="NCBI Taxonomy" id="75366"/>
    <lineage>
        <taxon>Eukaryota</taxon>
        <taxon>Metazoa</taxon>
        <taxon>Chordata</taxon>
        <taxon>Craniata</taxon>
        <taxon>Vertebrata</taxon>
        <taxon>Euteleostomi</taxon>
        <taxon>Actinopterygii</taxon>
        <taxon>Neopterygii</taxon>
        <taxon>Teleostei</taxon>
        <taxon>Ostariophysi</taxon>
        <taxon>Cypriniformes</taxon>
        <taxon>Cyprinidae</taxon>
        <taxon>Cyprininae</taxon>
        <taxon>Sinocyclocheilus</taxon>
    </lineage>
</organism>
<feature type="transmembrane region" description="Helical" evidence="5">
    <location>
        <begin position="74"/>
        <end position="91"/>
    </location>
</feature>
<keyword evidence="3 5" id="KW-1133">Transmembrane helix</keyword>
<name>A0A672KJ65_SINGR</name>
<dbReference type="PANTHER" id="PTHR22950:SF226">
    <property type="entry name" value="SODIUM-COUPLED NEUTRAL AMINO ACID TRANSPORTER 8-RELATED"/>
    <property type="match status" value="1"/>
</dbReference>
<evidence type="ECO:0000256" key="5">
    <source>
        <dbReference type="SAM" id="Phobius"/>
    </source>
</evidence>
<reference evidence="7" key="1">
    <citation type="submission" date="2025-08" db="UniProtKB">
        <authorList>
            <consortium name="Ensembl"/>
        </authorList>
    </citation>
    <scope>IDENTIFICATION</scope>
</reference>
<protein>
    <submittedName>
        <fullName evidence="7">Solute carrier family 38 member 8</fullName>
    </submittedName>
</protein>
<keyword evidence="8" id="KW-1185">Reference proteome</keyword>
<evidence type="ECO:0000256" key="4">
    <source>
        <dbReference type="ARBA" id="ARBA00023136"/>
    </source>
</evidence>
<dbReference type="Proteomes" id="UP000472262">
    <property type="component" value="Unassembled WGS sequence"/>
</dbReference>
<evidence type="ECO:0000259" key="6">
    <source>
        <dbReference type="Pfam" id="PF01490"/>
    </source>
</evidence>
<feature type="transmembrane region" description="Helical" evidence="5">
    <location>
        <begin position="288"/>
        <end position="312"/>
    </location>
</feature>
<feature type="transmembrane region" description="Helical" evidence="5">
    <location>
        <begin position="177"/>
        <end position="202"/>
    </location>
</feature>
<feature type="domain" description="Amino acid transporter transmembrane" evidence="6">
    <location>
        <begin position="4"/>
        <end position="315"/>
    </location>
</feature>
<keyword evidence="4 5" id="KW-0472">Membrane</keyword>
<feature type="transmembrane region" description="Helical" evidence="5">
    <location>
        <begin position="142"/>
        <end position="165"/>
    </location>
</feature>
<feature type="transmembrane region" description="Helical" evidence="5">
    <location>
        <begin position="20"/>
        <end position="43"/>
    </location>
</feature>
<dbReference type="OMA" id="NINIMGI"/>
<feature type="transmembrane region" description="Helical" evidence="5">
    <location>
        <begin position="103"/>
        <end position="122"/>
    </location>
</feature>
<accession>A0A672KJ65</accession>
<evidence type="ECO:0000256" key="1">
    <source>
        <dbReference type="ARBA" id="ARBA00004141"/>
    </source>
</evidence>
<sequence length="322" mass="36421">SISRQNTYHDVVREVCGQRIGHLCEICFVFNLFMISVAFLVVVQDQLDKLCLSLYETVTGNTEGEMPYHWYTDHRFALFVMCLIIILPLSIPKEIGIQKYTSVLGTLAATYLSVAVIAKYYLKDEHTADLTPEHSQGLDSWASIFSVVPTICFGFQCHEACIAIYSSMENKKITHWVFISVTSMIFCLLIYTLTGVFGFLTFGREVASDILMSYPGNDVVMIIARLLFGISIITIYPIILLLGRYHKPQINVNSSLHTHCSRCRLILTILWITVTLLIAIYVPDMSEVISVIGGISAFFIFIFPGLCLIFAMQTEPINHRMR</sequence>
<feature type="transmembrane region" description="Helical" evidence="5">
    <location>
        <begin position="222"/>
        <end position="242"/>
    </location>
</feature>
<evidence type="ECO:0000313" key="8">
    <source>
        <dbReference type="Proteomes" id="UP000472262"/>
    </source>
</evidence>
<evidence type="ECO:0000256" key="2">
    <source>
        <dbReference type="ARBA" id="ARBA00022692"/>
    </source>
</evidence>
<dbReference type="AlphaFoldDB" id="A0A672KJ65"/>
<keyword evidence="2 5" id="KW-0812">Transmembrane</keyword>
<dbReference type="GO" id="GO:0015179">
    <property type="term" value="F:L-amino acid transmembrane transporter activity"/>
    <property type="evidence" value="ECO:0007669"/>
    <property type="project" value="TreeGrafter"/>
</dbReference>
<feature type="transmembrane region" description="Helical" evidence="5">
    <location>
        <begin position="263"/>
        <end position="282"/>
    </location>
</feature>